<evidence type="ECO:0000256" key="4">
    <source>
        <dbReference type="ARBA" id="ARBA00023172"/>
    </source>
</evidence>
<feature type="domain" description="DNA replication/recombination mediator RecO N-terminal" evidence="8">
    <location>
        <begin position="1"/>
        <end position="70"/>
    </location>
</feature>
<evidence type="ECO:0000256" key="3">
    <source>
        <dbReference type="ARBA" id="ARBA00022763"/>
    </source>
</evidence>
<accession>A0ABQ0GXW7</accession>
<dbReference type="Gene3D" id="2.40.50.140">
    <property type="entry name" value="Nucleic acid-binding proteins"/>
    <property type="match status" value="1"/>
</dbReference>
<evidence type="ECO:0000313" key="10">
    <source>
        <dbReference type="Proteomes" id="UP001628091"/>
    </source>
</evidence>
<dbReference type="Proteomes" id="UP001628091">
    <property type="component" value="Unassembled WGS sequence"/>
</dbReference>
<dbReference type="Pfam" id="PF11967">
    <property type="entry name" value="RecO_N"/>
    <property type="match status" value="1"/>
</dbReference>
<dbReference type="PANTHER" id="PTHR33991:SF1">
    <property type="entry name" value="DNA REPAIR PROTEIN RECO"/>
    <property type="match status" value="1"/>
</dbReference>
<evidence type="ECO:0000256" key="2">
    <source>
        <dbReference type="ARBA" id="ARBA00021310"/>
    </source>
</evidence>
<keyword evidence="10" id="KW-1185">Reference proteome</keyword>
<evidence type="ECO:0000256" key="5">
    <source>
        <dbReference type="ARBA" id="ARBA00023204"/>
    </source>
</evidence>
<dbReference type="Gene3D" id="1.20.1440.120">
    <property type="entry name" value="Recombination protein O, C-terminal domain"/>
    <property type="match status" value="1"/>
</dbReference>
<reference evidence="9 10" key="1">
    <citation type="submission" date="2024-10" db="EMBL/GenBank/DDBJ databases">
        <title>Isolation, draft genome sequencing and identification of Phyllobacterium sp. NSA23, isolated from leaf soil.</title>
        <authorList>
            <person name="Akita H."/>
        </authorList>
    </citation>
    <scope>NUCLEOTIDE SEQUENCE [LARGE SCALE GENOMIC DNA]</scope>
    <source>
        <strain evidence="9 10">NSA23</strain>
    </source>
</reference>
<dbReference type="Pfam" id="PF02565">
    <property type="entry name" value="RecO_C"/>
    <property type="match status" value="1"/>
</dbReference>
<proteinExistence type="inferred from homology"/>
<gene>
    <name evidence="7 9" type="primary">recO</name>
    <name evidence="9" type="ORF">PPNSA23_14160</name>
</gene>
<dbReference type="InterPro" id="IPR003717">
    <property type="entry name" value="RecO"/>
</dbReference>
<dbReference type="RefSeq" id="WP_407864295.1">
    <property type="nucleotide sequence ID" value="NZ_BAAFZP010000001.1"/>
</dbReference>
<dbReference type="EMBL" id="BAAFZP010000001">
    <property type="protein sequence ID" value="GAB1581473.1"/>
    <property type="molecule type" value="Genomic_DNA"/>
</dbReference>
<evidence type="ECO:0000259" key="8">
    <source>
        <dbReference type="Pfam" id="PF11967"/>
    </source>
</evidence>
<keyword evidence="4 7" id="KW-0233">DNA recombination</keyword>
<dbReference type="PANTHER" id="PTHR33991">
    <property type="entry name" value="DNA REPAIR PROTEIN RECO"/>
    <property type="match status" value="1"/>
</dbReference>
<dbReference type="SUPFAM" id="SSF57863">
    <property type="entry name" value="ArfGap/RecO-like zinc finger"/>
    <property type="match status" value="1"/>
</dbReference>
<dbReference type="HAMAP" id="MF_00201">
    <property type="entry name" value="RecO"/>
    <property type="match status" value="1"/>
</dbReference>
<name>A0ABQ0GXW7_9HYPH</name>
<evidence type="ECO:0000313" key="9">
    <source>
        <dbReference type="EMBL" id="GAB1581473.1"/>
    </source>
</evidence>
<organism evidence="9 10">
    <name type="scientific">Phyllobacterium phragmitis</name>
    <dbReference type="NCBI Taxonomy" id="2670329"/>
    <lineage>
        <taxon>Bacteria</taxon>
        <taxon>Pseudomonadati</taxon>
        <taxon>Pseudomonadota</taxon>
        <taxon>Alphaproteobacteria</taxon>
        <taxon>Hyphomicrobiales</taxon>
        <taxon>Phyllobacteriaceae</taxon>
        <taxon>Phyllobacterium</taxon>
    </lineage>
</organism>
<comment type="function">
    <text evidence="7">Involved in DNA repair and RecF pathway recombination.</text>
</comment>
<sequence length="245" mass="27108">MEWRDEGIILGTRRHGETSAIVELMTRAHGRHLGIVRGGRSRKQQPLLQPGNRVDALWRARLDEHLGTFQLEPLSFAAARLIEMPVALYGIQLAAAHLRLLPERDPHPGLFETLAVVIEHFDDPLAAGELLLRFEIMMLEELGFGLDLQSCAATGSREHLAYVSPKSGRAVSRDAGAPYADKLLPMPDFVPSTRIHATSVGEIDVAFRMTGYFLTRHVWEPRAMTPPEARAGFLSALAKVAAPRL</sequence>
<dbReference type="InterPro" id="IPR022572">
    <property type="entry name" value="DNA_rep/recomb_RecO_N"/>
</dbReference>
<comment type="caution">
    <text evidence="9">The sequence shown here is derived from an EMBL/GenBank/DDBJ whole genome shotgun (WGS) entry which is preliminary data.</text>
</comment>
<keyword evidence="3 7" id="KW-0227">DNA damage</keyword>
<evidence type="ECO:0000256" key="7">
    <source>
        <dbReference type="HAMAP-Rule" id="MF_00201"/>
    </source>
</evidence>
<dbReference type="InterPro" id="IPR037278">
    <property type="entry name" value="ARFGAP/RecO"/>
</dbReference>
<comment type="similarity">
    <text evidence="1 7">Belongs to the RecO family.</text>
</comment>
<protein>
    <recommendedName>
        <fullName evidence="2 7">DNA repair protein RecO</fullName>
    </recommendedName>
    <alternativeName>
        <fullName evidence="6 7">Recombination protein O</fullName>
    </alternativeName>
</protein>
<dbReference type="NCBIfam" id="TIGR00613">
    <property type="entry name" value="reco"/>
    <property type="match status" value="1"/>
</dbReference>
<evidence type="ECO:0000256" key="1">
    <source>
        <dbReference type="ARBA" id="ARBA00007452"/>
    </source>
</evidence>
<dbReference type="InterPro" id="IPR042242">
    <property type="entry name" value="RecO_C"/>
</dbReference>
<keyword evidence="5 7" id="KW-0234">DNA repair</keyword>
<dbReference type="SUPFAM" id="SSF50249">
    <property type="entry name" value="Nucleic acid-binding proteins"/>
    <property type="match status" value="1"/>
</dbReference>
<dbReference type="InterPro" id="IPR012340">
    <property type="entry name" value="NA-bd_OB-fold"/>
</dbReference>
<evidence type="ECO:0000256" key="6">
    <source>
        <dbReference type="ARBA" id="ARBA00033409"/>
    </source>
</evidence>